<feature type="domain" description="Transcription regulator PadR C-terminal" evidence="2">
    <location>
        <begin position="41"/>
        <end position="115"/>
    </location>
</feature>
<evidence type="ECO:0000259" key="2">
    <source>
        <dbReference type="Pfam" id="PF10400"/>
    </source>
</evidence>
<evidence type="ECO:0000256" key="1">
    <source>
        <dbReference type="SAM" id="MobiDB-lite"/>
    </source>
</evidence>
<dbReference type="Proteomes" id="UP000319825">
    <property type="component" value="Unassembled WGS sequence"/>
</dbReference>
<dbReference type="Pfam" id="PF10400">
    <property type="entry name" value="Vir_act_alpha_C"/>
    <property type="match status" value="1"/>
</dbReference>
<organism evidence="3 4">
    <name type="scientific">Micromonospora olivasterospora</name>
    <dbReference type="NCBI Taxonomy" id="1880"/>
    <lineage>
        <taxon>Bacteria</taxon>
        <taxon>Bacillati</taxon>
        <taxon>Actinomycetota</taxon>
        <taxon>Actinomycetes</taxon>
        <taxon>Micromonosporales</taxon>
        <taxon>Micromonosporaceae</taxon>
        <taxon>Micromonospora</taxon>
    </lineage>
</organism>
<dbReference type="EMBL" id="VLKE01000001">
    <property type="protein sequence ID" value="TWH66562.1"/>
    <property type="molecule type" value="Genomic_DNA"/>
</dbReference>
<name>A0A562I6M4_MICOL</name>
<dbReference type="InterPro" id="IPR018309">
    <property type="entry name" value="Tscrpt_reg_PadR_C"/>
</dbReference>
<reference evidence="3 4" key="1">
    <citation type="submission" date="2019-07" db="EMBL/GenBank/DDBJ databases">
        <title>R&amp;d 2014.</title>
        <authorList>
            <person name="Klenk H.-P."/>
        </authorList>
    </citation>
    <scope>NUCLEOTIDE SEQUENCE [LARGE SCALE GENOMIC DNA]</scope>
    <source>
        <strain evidence="3 4">DSM 43868</strain>
    </source>
</reference>
<evidence type="ECO:0000313" key="3">
    <source>
        <dbReference type="EMBL" id="TWH66562.1"/>
    </source>
</evidence>
<keyword evidence="4" id="KW-1185">Reference proteome</keyword>
<feature type="region of interest" description="Disordered" evidence="1">
    <location>
        <begin position="128"/>
        <end position="147"/>
    </location>
</feature>
<comment type="caution">
    <text evidence="3">The sequence shown here is derived from an EMBL/GenBank/DDBJ whole genome shotgun (WGS) entry which is preliminary data.</text>
</comment>
<accession>A0A562I6M4</accession>
<dbReference type="AlphaFoldDB" id="A0A562I6M4"/>
<sequence>MAERQAQPVKPDRVVYELTPEGRAELERWLGEPSARGGGFRDDFFLKVTAAARSGAAETVRTVLGNQRGHLMRELRNLDGLRRRAEDPVVRLLLSAASRHVEADLAFVDDAEQVLLADGGALLGTLARDRSPVAPPEPEAAPTRAAG</sequence>
<dbReference type="SUPFAM" id="SSF46785">
    <property type="entry name" value="Winged helix' DNA-binding domain"/>
    <property type="match status" value="1"/>
</dbReference>
<evidence type="ECO:0000313" key="4">
    <source>
        <dbReference type="Proteomes" id="UP000319825"/>
    </source>
</evidence>
<gene>
    <name evidence="3" type="ORF">JD77_01516</name>
</gene>
<dbReference type="InterPro" id="IPR036390">
    <property type="entry name" value="WH_DNA-bd_sf"/>
</dbReference>
<proteinExistence type="predicted"/>
<protein>
    <submittedName>
        <fullName evidence="3">Virulence activator alpha</fullName>
    </submittedName>
</protein>